<protein>
    <submittedName>
        <fullName evidence="1">Uncharacterized protein</fullName>
    </submittedName>
</protein>
<gene>
    <name evidence="1" type="ORF">HDF08_002861</name>
</gene>
<evidence type="ECO:0000313" key="1">
    <source>
        <dbReference type="EMBL" id="NYF90759.1"/>
    </source>
</evidence>
<organism evidence="1 2">
    <name type="scientific">Tunturiibacter lichenicola</name>
    <dbReference type="NCBI Taxonomy" id="2051959"/>
    <lineage>
        <taxon>Bacteria</taxon>
        <taxon>Pseudomonadati</taxon>
        <taxon>Acidobacteriota</taxon>
        <taxon>Terriglobia</taxon>
        <taxon>Terriglobales</taxon>
        <taxon>Acidobacteriaceae</taxon>
        <taxon>Tunturiibacter</taxon>
    </lineage>
</organism>
<dbReference type="AlphaFoldDB" id="A0A852VI37"/>
<dbReference type="Proteomes" id="UP000564385">
    <property type="component" value="Unassembled WGS sequence"/>
</dbReference>
<dbReference type="EMBL" id="JACCCU010000002">
    <property type="protein sequence ID" value="NYF90759.1"/>
    <property type="molecule type" value="Genomic_DNA"/>
</dbReference>
<sequence>MKRDIDKLADRLVERGREGIAAEKKMLEWKIAEGKQQPASKTKAS</sequence>
<name>A0A852VI37_9BACT</name>
<proteinExistence type="predicted"/>
<accession>A0A852VI37</accession>
<comment type="caution">
    <text evidence="1">The sequence shown here is derived from an EMBL/GenBank/DDBJ whole genome shotgun (WGS) entry which is preliminary data.</text>
</comment>
<evidence type="ECO:0000313" key="2">
    <source>
        <dbReference type="Proteomes" id="UP000564385"/>
    </source>
</evidence>
<reference evidence="1 2" key="1">
    <citation type="submission" date="2020-07" db="EMBL/GenBank/DDBJ databases">
        <title>Genomic Encyclopedia of Type Strains, Phase IV (KMG-V): Genome sequencing to study the core and pangenomes of soil and plant-associated prokaryotes.</title>
        <authorList>
            <person name="Whitman W."/>
        </authorList>
    </citation>
    <scope>NUCLEOTIDE SEQUENCE [LARGE SCALE GENOMIC DNA]</scope>
    <source>
        <strain evidence="1 2">M8UP22</strain>
    </source>
</reference>